<reference evidence="1 2" key="1">
    <citation type="journal article" date="2015" name="Genome Announc.">
        <title>Complete Genome Sequence of Cupriavidus basilensis 4G11, Isolated from the Oak Ridge Field Research Center Site.</title>
        <authorList>
            <person name="Ray J."/>
            <person name="Waters R.J."/>
            <person name="Skerker J.M."/>
            <person name="Kuehl J.V."/>
            <person name="Price M.N."/>
            <person name="Huang J."/>
            <person name="Chakraborty R."/>
            <person name="Arkin A.P."/>
            <person name="Deutschbauer A."/>
        </authorList>
    </citation>
    <scope>NUCLEOTIDE SEQUENCE [LARGE SCALE GENOMIC DNA]</scope>
    <source>
        <strain evidence="1">4G11</strain>
    </source>
</reference>
<dbReference type="Proteomes" id="UP000031843">
    <property type="component" value="Chromosome secondary"/>
</dbReference>
<accession>A0A0C4YE70</accession>
<proteinExistence type="predicted"/>
<evidence type="ECO:0000313" key="1">
    <source>
        <dbReference type="EMBL" id="AJG24007.1"/>
    </source>
</evidence>
<dbReference type="KEGG" id="cbw:RR42_s2425"/>
<gene>
    <name evidence="1" type="ORF">RR42_s2425</name>
</gene>
<evidence type="ECO:0000313" key="2">
    <source>
        <dbReference type="Proteomes" id="UP000031843"/>
    </source>
</evidence>
<keyword evidence="2" id="KW-1185">Reference proteome</keyword>
<dbReference type="EMBL" id="CP010537">
    <property type="protein sequence ID" value="AJG24007.1"/>
    <property type="molecule type" value="Genomic_DNA"/>
</dbReference>
<organism evidence="1 2">
    <name type="scientific">Cupriavidus basilensis</name>
    <dbReference type="NCBI Taxonomy" id="68895"/>
    <lineage>
        <taxon>Bacteria</taxon>
        <taxon>Pseudomonadati</taxon>
        <taxon>Pseudomonadota</taxon>
        <taxon>Betaproteobacteria</taxon>
        <taxon>Burkholderiales</taxon>
        <taxon>Burkholderiaceae</taxon>
        <taxon>Cupriavidus</taxon>
    </lineage>
</organism>
<dbReference type="AlphaFoldDB" id="A0A0C4YE70"/>
<name>A0A0C4YE70_9BURK</name>
<sequence length="92" mass="10017">MGWCTAPADGFCVLYNRTLILLREFRWEDRRGRGGCQGGRRLGGIGGGVGFCTQGPCDIPPGHGARHETRGLDSKMPLAQVRQGIKWPGGHR</sequence>
<dbReference type="STRING" id="68895.RR42_s2425"/>
<protein>
    <submittedName>
        <fullName evidence="1">Uncharacterized protein</fullName>
    </submittedName>
</protein>